<reference evidence="1 2" key="1">
    <citation type="submission" date="2022-10" db="EMBL/GenBank/DDBJ databases">
        <title>The complete genomes of actinobacterial strains from the NBC collection.</title>
        <authorList>
            <person name="Joergensen T.S."/>
            <person name="Alvarez Arevalo M."/>
            <person name="Sterndorff E.B."/>
            <person name="Faurdal D."/>
            <person name="Vuksanovic O."/>
            <person name="Mourched A.-S."/>
            <person name="Charusanti P."/>
            <person name="Shaw S."/>
            <person name="Blin K."/>
            <person name="Weber T."/>
        </authorList>
    </citation>
    <scope>NUCLEOTIDE SEQUENCE [LARGE SCALE GENOMIC DNA]</scope>
    <source>
        <strain evidence="1 2">NBC 01792</strain>
    </source>
</reference>
<evidence type="ECO:0000313" key="1">
    <source>
        <dbReference type="EMBL" id="WSB06819.1"/>
    </source>
</evidence>
<keyword evidence="2" id="KW-1185">Reference proteome</keyword>
<name>A0ABZ1ERT8_9ACTN</name>
<evidence type="ECO:0000313" key="2">
    <source>
        <dbReference type="Proteomes" id="UP001356428"/>
    </source>
</evidence>
<dbReference type="Proteomes" id="UP001356428">
    <property type="component" value="Chromosome"/>
</dbReference>
<sequence length="272" mass="29580">MLLPPDQTACDLLDAHLEALSNGRDLPLLEGSVSAGGTDAHGAAELVRWALEQLKDLPREPVDLFTRQVGSLLVEFRSRRSPWNAAALRLLDDSYNFVATGPRLHQDWAHDALAVLHRAVRDPRGWVRLDWDCHNSAREQVPAYPFDPPAASRFPECLHPLGAEAAVAALAVMTEEWSSEPAPLRSRPDRDAVLADARTLLARYGPTAGYWTNATAAASDPAPDFLAAGLEGTPSHPFLTGEYLNGVDLFDELGLIAVNESEVGVFWSLGAY</sequence>
<protein>
    <submittedName>
        <fullName evidence="1">Uncharacterized protein</fullName>
    </submittedName>
</protein>
<dbReference type="EMBL" id="CP109083">
    <property type="protein sequence ID" value="WSB06819.1"/>
    <property type="molecule type" value="Genomic_DNA"/>
</dbReference>
<gene>
    <name evidence="1" type="ORF">OG849_06000</name>
</gene>
<accession>A0ABZ1ERT8</accession>
<dbReference type="RefSeq" id="WP_326706612.1">
    <property type="nucleotide sequence ID" value="NZ_CP109083.1"/>
</dbReference>
<proteinExistence type="predicted"/>
<organism evidence="1 2">
    <name type="scientific">Streptomyces cyaneofuscatus</name>
    <dbReference type="NCBI Taxonomy" id="66883"/>
    <lineage>
        <taxon>Bacteria</taxon>
        <taxon>Bacillati</taxon>
        <taxon>Actinomycetota</taxon>
        <taxon>Actinomycetes</taxon>
        <taxon>Kitasatosporales</taxon>
        <taxon>Streptomycetaceae</taxon>
        <taxon>Streptomyces</taxon>
    </lineage>
</organism>